<dbReference type="InterPro" id="IPR040756">
    <property type="entry name" value="Peptidase_M61_N"/>
</dbReference>
<keyword evidence="3" id="KW-1185">Reference proteome</keyword>
<evidence type="ECO:0000259" key="1">
    <source>
        <dbReference type="Pfam" id="PF17899"/>
    </source>
</evidence>
<evidence type="ECO:0000313" key="3">
    <source>
        <dbReference type="Proteomes" id="UP000831796"/>
    </source>
</evidence>
<accession>A0A8T9Q6E3</accession>
<protein>
    <recommendedName>
        <fullName evidence="1">Peptidase M61 N-terminal domain-containing protein</fullName>
    </recommendedName>
</protein>
<gene>
    <name evidence="2" type="ORF">MUN79_22400</name>
</gene>
<proteinExistence type="predicted"/>
<dbReference type="KEGG" id="hcu:MUN79_22400"/>
<dbReference type="Pfam" id="PF17899">
    <property type="entry name" value="Peptidase_M61_N"/>
    <property type="match status" value="1"/>
</dbReference>
<feature type="domain" description="Peptidase M61 N-terminal" evidence="1">
    <location>
        <begin position="31"/>
        <end position="92"/>
    </location>
</feature>
<dbReference type="Gene3D" id="2.60.40.3650">
    <property type="match status" value="1"/>
</dbReference>
<organism evidence="2 3">
    <name type="scientific">Hymenobacter cellulosilyticus</name>
    <dbReference type="NCBI Taxonomy" id="2932248"/>
    <lineage>
        <taxon>Bacteria</taxon>
        <taxon>Pseudomonadati</taxon>
        <taxon>Bacteroidota</taxon>
        <taxon>Cytophagia</taxon>
        <taxon>Cytophagales</taxon>
        <taxon>Hymenobacteraceae</taxon>
        <taxon>Hymenobacter</taxon>
    </lineage>
</organism>
<dbReference type="AlphaFoldDB" id="A0A8T9Q6E3"/>
<dbReference type="EMBL" id="CP095046">
    <property type="protein sequence ID" value="UOQ71350.1"/>
    <property type="molecule type" value="Genomic_DNA"/>
</dbReference>
<dbReference type="Proteomes" id="UP000831796">
    <property type="component" value="Chromosome"/>
</dbReference>
<sequence>MKPYLALLPLLLAAACKTTKTPVAAGQNTYRYSVDLRRPDHDRLRVEVQVPRTRQRQAVFVIPKIVPGIYGAMNFGRYVTSFTALGPDNQPCP</sequence>
<evidence type="ECO:0000313" key="2">
    <source>
        <dbReference type="EMBL" id="UOQ71350.1"/>
    </source>
</evidence>
<reference evidence="2" key="1">
    <citation type="submission" date="2022-04" db="EMBL/GenBank/DDBJ databases">
        <title>Hymenobacter sp. isolated from the air.</title>
        <authorList>
            <person name="Won M."/>
            <person name="Lee C.-M."/>
            <person name="Woen H.-Y."/>
            <person name="Kwon S.-W."/>
        </authorList>
    </citation>
    <scope>NUCLEOTIDE SEQUENCE</scope>
    <source>
        <strain evidence="2">5116S-3</strain>
    </source>
</reference>
<name>A0A8T9Q6E3_9BACT</name>
<dbReference type="PROSITE" id="PS51257">
    <property type="entry name" value="PROKAR_LIPOPROTEIN"/>
    <property type="match status" value="1"/>
</dbReference>